<evidence type="ECO:0000313" key="1">
    <source>
        <dbReference type="EMBL" id="PIN12365.1"/>
    </source>
</evidence>
<dbReference type="AlphaFoldDB" id="A0A2G9H4D0"/>
<dbReference type="Proteomes" id="UP000231279">
    <property type="component" value="Unassembled WGS sequence"/>
</dbReference>
<protein>
    <submittedName>
        <fullName evidence="1">Uncharacterized protein</fullName>
    </submittedName>
</protein>
<name>A0A2G9H4D0_9LAMI</name>
<reference evidence="2" key="1">
    <citation type="journal article" date="2018" name="Gigascience">
        <title>Genome assembly of the Pink Ipe (Handroanthus impetiginosus, Bignoniaceae), a highly valued, ecologically keystone Neotropical timber forest tree.</title>
        <authorList>
            <person name="Silva-Junior O.B."/>
            <person name="Grattapaglia D."/>
            <person name="Novaes E."/>
            <person name="Collevatti R.G."/>
        </authorList>
    </citation>
    <scope>NUCLEOTIDE SEQUENCE [LARGE SCALE GENOMIC DNA]</scope>
    <source>
        <strain evidence="2">cv. UFG-1</strain>
    </source>
</reference>
<organism evidence="1 2">
    <name type="scientific">Handroanthus impetiginosus</name>
    <dbReference type="NCBI Taxonomy" id="429701"/>
    <lineage>
        <taxon>Eukaryota</taxon>
        <taxon>Viridiplantae</taxon>
        <taxon>Streptophyta</taxon>
        <taxon>Embryophyta</taxon>
        <taxon>Tracheophyta</taxon>
        <taxon>Spermatophyta</taxon>
        <taxon>Magnoliopsida</taxon>
        <taxon>eudicotyledons</taxon>
        <taxon>Gunneridae</taxon>
        <taxon>Pentapetalae</taxon>
        <taxon>asterids</taxon>
        <taxon>lamiids</taxon>
        <taxon>Lamiales</taxon>
        <taxon>Bignoniaceae</taxon>
        <taxon>Crescentiina</taxon>
        <taxon>Tabebuia alliance</taxon>
        <taxon>Handroanthus</taxon>
    </lineage>
</organism>
<proteinExistence type="predicted"/>
<accession>A0A2G9H4D0</accession>
<dbReference type="EMBL" id="NKXS01002704">
    <property type="protein sequence ID" value="PIN12365.1"/>
    <property type="molecule type" value="Genomic_DNA"/>
</dbReference>
<comment type="caution">
    <text evidence="1">The sequence shown here is derived from an EMBL/GenBank/DDBJ whole genome shotgun (WGS) entry which is preliminary data.</text>
</comment>
<evidence type="ECO:0000313" key="2">
    <source>
        <dbReference type="Proteomes" id="UP000231279"/>
    </source>
</evidence>
<sequence length="62" mass="7009">MVCPISFNVQTYPFLVLHLNLSVLDHTTTVNITSATTISAMINHKSTTTIREDHQKIRSRLV</sequence>
<keyword evidence="2" id="KW-1185">Reference proteome</keyword>
<gene>
    <name evidence="1" type="ORF">CDL12_15018</name>
</gene>